<dbReference type="SUPFAM" id="SSF74653">
    <property type="entry name" value="TolA/TonB C-terminal domain"/>
    <property type="match status" value="1"/>
</dbReference>
<dbReference type="Pfam" id="PF03544">
    <property type="entry name" value="TonB_C"/>
    <property type="match status" value="1"/>
</dbReference>
<sequence length="224" mass="25646">MELKKSPKADVNRKATMFMALGLILSLSITLAAFEWKQYEEGELMDLGMAPDDFEELTEIPPTEQPPPPPPPIKQPQIIEIPDEEEIEEEIEIDLDVEITEETEVEEIVFEEEPEEEEADQVFMIVEEQASFPGGDAEWYKYLNKNLEYPRQAKRMGIEGAVFLSFIVDKEGNISDIQVMRGIGGGCDEEAVRVLKESPKWNPGKQRGRPVKSRMQFRIVFKLK</sequence>
<evidence type="ECO:0000256" key="6">
    <source>
        <dbReference type="ARBA" id="ARBA00022692"/>
    </source>
</evidence>
<keyword evidence="3" id="KW-0813">Transport</keyword>
<comment type="caution">
    <text evidence="11">The sequence shown here is derived from an EMBL/GenBank/DDBJ whole genome shotgun (WGS) entry which is preliminary data.</text>
</comment>
<keyword evidence="4" id="KW-1003">Cell membrane</keyword>
<dbReference type="InterPro" id="IPR006260">
    <property type="entry name" value="TonB/TolA_C"/>
</dbReference>
<evidence type="ECO:0000256" key="9">
    <source>
        <dbReference type="ARBA" id="ARBA00023136"/>
    </source>
</evidence>
<dbReference type="Proteomes" id="UP000658258">
    <property type="component" value="Unassembled WGS sequence"/>
</dbReference>
<protein>
    <recommendedName>
        <fullName evidence="10">TonB C-terminal domain-containing protein</fullName>
    </recommendedName>
</protein>
<dbReference type="Gene3D" id="3.30.1150.10">
    <property type="match status" value="1"/>
</dbReference>
<keyword evidence="9" id="KW-0472">Membrane</keyword>
<dbReference type="InterPro" id="IPR051045">
    <property type="entry name" value="TonB-dependent_transducer"/>
</dbReference>
<comment type="subcellular location">
    <subcellularLocation>
        <location evidence="1">Cell inner membrane</location>
        <topology evidence="1">Single-pass membrane protein</topology>
        <orientation evidence="1">Periplasmic side</orientation>
    </subcellularLocation>
</comment>
<dbReference type="InterPro" id="IPR037682">
    <property type="entry name" value="TonB_C"/>
</dbReference>
<dbReference type="PANTHER" id="PTHR33446:SF2">
    <property type="entry name" value="PROTEIN TONB"/>
    <property type="match status" value="1"/>
</dbReference>
<proteinExistence type="inferred from homology"/>
<evidence type="ECO:0000313" key="12">
    <source>
        <dbReference type="Proteomes" id="UP000658258"/>
    </source>
</evidence>
<keyword evidence="7" id="KW-0653">Protein transport</keyword>
<dbReference type="RefSeq" id="WP_189629310.1">
    <property type="nucleotide sequence ID" value="NZ_BNAG01000002.1"/>
</dbReference>
<evidence type="ECO:0000256" key="2">
    <source>
        <dbReference type="ARBA" id="ARBA00006555"/>
    </source>
</evidence>
<dbReference type="PROSITE" id="PS52015">
    <property type="entry name" value="TONB_CTD"/>
    <property type="match status" value="1"/>
</dbReference>
<evidence type="ECO:0000259" key="10">
    <source>
        <dbReference type="PROSITE" id="PS52015"/>
    </source>
</evidence>
<keyword evidence="6" id="KW-0812">Transmembrane</keyword>
<dbReference type="PANTHER" id="PTHR33446">
    <property type="entry name" value="PROTEIN TONB-RELATED"/>
    <property type="match status" value="1"/>
</dbReference>
<evidence type="ECO:0000256" key="5">
    <source>
        <dbReference type="ARBA" id="ARBA00022519"/>
    </source>
</evidence>
<evidence type="ECO:0000256" key="7">
    <source>
        <dbReference type="ARBA" id="ARBA00022927"/>
    </source>
</evidence>
<evidence type="ECO:0000256" key="1">
    <source>
        <dbReference type="ARBA" id="ARBA00004383"/>
    </source>
</evidence>
<evidence type="ECO:0000256" key="3">
    <source>
        <dbReference type="ARBA" id="ARBA00022448"/>
    </source>
</evidence>
<keyword evidence="8" id="KW-1133">Transmembrane helix</keyword>
<feature type="domain" description="TonB C-terminal" evidence="10">
    <location>
        <begin position="134"/>
        <end position="224"/>
    </location>
</feature>
<organism evidence="11 12">
    <name type="scientific">Roseivirga thermotolerans</name>
    <dbReference type="NCBI Taxonomy" id="1758176"/>
    <lineage>
        <taxon>Bacteria</taxon>
        <taxon>Pseudomonadati</taxon>
        <taxon>Bacteroidota</taxon>
        <taxon>Cytophagia</taxon>
        <taxon>Cytophagales</taxon>
        <taxon>Roseivirgaceae</taxon>
        <taxon>Roseivirga</taxon>
    </lineage>
</organism>
<gene>
    <name evidence="11" type="ORF">GCM10011340_11850</name>
</gene>
<evidence type="ECO:0000256" key="4">
    <source>
        <dbReference type="ARBA" id="ARBA00022475"/>
    </source>
</evidence>
<dbReference type="PRINTS" id="PR01374">
    <property type="entry name" value="TONBPROTEIN"/>
</dbReference>
<dbReference type="EMBL" id="BNAG01000002">
    <property type="protein sequence ID" value="GHE58921.1"/>
    <property type="molecule type" value="Genomic_DNA"/>
</dbReference>
<keyword evidence="5" id="KW-0997">Cell inner membrane</keyword>
<comment type="similarity">
    <text evidence="2">Belongs to the TonB family.</text>
</comment>
<name>A0ABQ3I505_9BACT</name>
<accession>A0ABQ3I505</accession>
<keyword evidence="12" id="KW-1185">Reference proteome</keyword>
<dbReference type="InterPro" id="IPR003538">
    <property type="entry name" value="TonB"/>
</dbReference>
<dbReference type="NCBIfam" id="TIGR01352">
    <property type="entry name" value="tonB_Cterm"/>
    <property type="match status" value="1"/>
</dbReference>
<reference evidence="12" key="1">
    <citation type="journal article" date="2019" name="Int. J. Syst. Evol. Microbiol.">
        <title>The Global Catalogue of Microorganisms (GCM) 10K type strain sequencing project: providing services to taxonomists for standard genome sequencing and annotation.</title>
        <authorList>
            <consortium name="The Broad Institute Genomics Platform"/>
            <consortium name="The Broad Institute Genome Sequencing Center for Infectious Disease"/>
            <person name="Wu L."/>
            <person name="Ma J."/>
        </authorList>
    </citation>
    <scope>NUCLEOTIDE SEQUENCE [LARGE SCALE GENOMIC DNA]</scope>
    <source>
        <strain evidence="12">CGMCC 1.15111</strain>
    </source>
</reference>
<evidence type="ECO:0000256" key="8">
    <source>
        <dbReference type="ARBA" id="ARBA00022989"/>
    </source>
</evidence>
<evidence type="ECO:0000313" key="11">
    <source>
        <dbReference type="EMBL" id="GHE58921.1"/>
    </source>
</evidence>